<accession>A0A645D3U3</accession>
<proteinExistence type="predicted"/>
<gene>
    <name evidence="1" type="ORF">SDC9_131117</name>
</gene>
<dbReference type="AlphaFoldDB" id="A0A645D3U3"/>
<protein>
    <submittedName>
        <fullName evidence="1">Uncharacterized protein</fullName>
    </submittedName>
</protein>
<organism evidence="1">
    <name type="scientific">bioreactor metagenome</name>
    <dbReference type="NCBI Taxonomy" id="1076179"/>
    <lineage>
        <taxon>unclassified sequences</taxon>
        <taxon>metagenomes</taxon>
        <taxon>ecological metagenomes</taxon>
    </lineage>
</organism>
<dbReference type="EMBL" id="VSSQ01032697">
    <property type="protein sequence ID" value="MPM84046.1"/>
    <property type="molecule type" value="Genomic_DNA"/>
</dbReference>
<comment type="caution">
    <text evidence="1">The sequence shown here is derived from an EMBL/GenBank/DDBJ whole genome shotgun (WGS) entry which is preliminary data.</text>
</comment>
<evidence type="ECO:0000313" key="1">
    <source>
        <dbReference type="EMBL" id="MPM84046.1"/>
    </source>
</evidence>
<sequence>MRREDVHSADNKHVVRPSEAFSHSHKRTATIARINKQPGEISCTVAQEWHRFFRYGSENELPYFTVRKCFQCLRIDNLGDKMVFENVVPLLTFTFHGHSRTDNFAQPVYIVGFYIQQIFNLSTHFICPRLRPENPHAQFYLFRRYAFFKDTFTQMSSIRGCAGDNGSVEIGHELKLFPGVAGRNRNNRRPYFFGTVMQSKTSSKRSVTVSNLNSIVFINPSHSKASGNHFRPNLQIPVRISHNRRLSCCSA</sequence>
<reference evidence="1" key="1">
    <citation type="submission" date="2019-08" db="EMBL/GenBank/DDBJ databases">
        <authorList>
            <person name="Kucharzyk K."/>
            <person name="Murdoch R.W."/>
            <person name="Higgins S."/>
            <person name="Loffler F."/>
        </authorList>
    </citation>
    <scope>NUCLEOTIDE SEQUENCE</scope>
</reference>
<name>A0A645D3U3_9ZZZZ</name>